<evidence type="ECO:0000256" key="5">
    <source>
        <dbReference type="ARBA" id="ARBA00023136"/>
    </source>
</evidence>
<protein>
    <recommendedName>
        <fullName evidence="9">Oxaloacetate decarboxylase</fullName>
    </recommendedName>
</protein>
<accession>A0A0G9JYM1</accession>
<dbReference type="Pfam" id="PF04277">
    <property type="entry name" value="OAD_gamma"/>
    <property type="match status" value="1"/>
</dbReference>
<keyword evidence="5 6" id="KW-0472">Membrane</keyword>
<dbReference type="InterPro" id="IPR005899">
    <property type="entry name" value="Na_pump_deCOase"/>
</dbReference>
<reference evidence="7 8" key="1">
    <citation type="submission" date="2014-01" db="EMBL/GenBank/DDBJ databases">
        <title>Development of a Comparative Genomic Fingerprinting Assay for High Resolution Genotyping of Arcobacter butzleri.</title>
        <authorList>
            <person name="Webb A.L."/>
            <person name="Inglis G.D."/>
            <person name="Kruczkiewicz P."/>
            <person name="Selinger L.B."/>
            <person name="Taboada E.N."/>
        </authorList>
    </citation>
    <scope>NUCLEOTIDE SEQUENCE [LARGE SCALE GENOMIC DNA]</scope>
    <source>
        <strain evidence="7 8">L348</strain>
    </source>
</reference>
<evidence type="ECO:0000313" key="8">
    <source>
        <dbReference type="Proteomes" id="UP000035514"/>
    </source>
</evidence>
<feature type="transmembrane region" description="Helical" evidence="6">
    <location>
        <begin position="12"/>
        <end position="32"/>
    </location>
</feature>
<keyword evidence="4 6" id="KW-1133">Transmembrane helix</keyword>
<keyword evidence="2" id="KW-1003">Cell membrane</keyword>
<comment type="subcellular location">
    <subcellularLocation>
        <location evidence="1">Cell membrane</location>
    </subcellularLocation>
</comment>
<dbReference type="GO" id="GO:0036376">
    <property type="term" value="P:sodium ion export across plasma membrane"/>
    <property type="evidence" value="ECO:0007669"/>
    <property type="project" value="InterPro"/>
</dbReference>
<evidence type="ECO:0000256" key="4">
    <source>
        <dbReference type="ARBA" id="ARBA00022989"/>
    </source>
</evidence>
<name>A0A0G9JYM1_9BACT</name>
<dbReference type="GO" id="GO:0005886">
    <property type="term" value="C:plasma membrane"/>
    <property type="evidence" value="ECO:0007669"/>
    <property type="project" value="UniProtKB-SubCell"/>
</dbReference>
<dbReference type="EMBL" id="JAIQ01000101">
    <property type="protein sequence ID" value="KLD99371.1"/>
    <property type="molecule type" value="Genomic_DNA"/>
</dbReference>
<comment type="caution">
    <text evidence="7">The sequence shown here is derived from an EMBL/GenBank/DDBJ whole genome shotgun (WGS) entry which is preliminary data.</text>
</comment>
<dbReference type="RefSeq" id="WP_012012909.1">
    <property type="nucleotide sequence ID" value="NZ_JAIQ01000101.1"/>
</dbReference>
<dbReference type="GO" id="GO:0015081">
    <property type="term" value="F:sodium ion transmembrane transporter activity"/>
    <property type="evidence" value="ECO:0007669"/>
    <property type="project" value="InterPro"/>
</dbReference>
<organism evidence="7 8">
    <name type="scientific">Aliarcobacter butzleri L348</name>
    <dbReference type="NCBI Taxonomy" id="1447256"/>
    <lineage>
        <taxon>Bacteria</taxon>
        <taxon>Pseudomonadati</taxon>
        <taxon>Campylobacterota</taxon>
        <taxon>Epsilonproteobacteria</taxon>
        <taxon>Campylobacterales</taxon>
        <taxon>Arcobacteraceae</taxon>
        <taxon>Aliarcobacter</taxon>
    </lineage>
</organism>
<evidence type="ECO:0000313" key="7">
    <source>
        <dbReference type="EMBL" id="KLD99371.1"/>
    </source>
</evidence>
<gene>
    <name evidence="7" type="ORF">AA20_07165</name>
</gene>
<evidence type="ECO:0000256" key="6">
    <source>
        <dbReference type="SAM" id="Phobius"/>
    </source>
</evidence>
<proteinExistence type="predicted"/>
<evidence type="ECO:0008006" key="9">
    <source>
        <dbReference type="Google" id="ProtNLM"/>
    </source>
</evidence>
<evidence type="ECO:0000256" key="3">
    <source>
        <dbReference type="ARBA" id="ARBA00022692"/>
    </source>
</evidence>
<dbReference type="PATRIC" id="fig|1447256.3.peg.1400"/>
<evidence type="ECO:0000256" key="1">
    <source>
        <dbReference type="ARBA" id="ARBA00004236"/>
    </source>
</evidence>
<dbReference type="Proteomes" id="UP000035514">
    <property type="component" value="Unassembled WGS sequence"/>
</dbReference>
<evidence type="ECO:0000256" key="2">
    <source>
        <dbReference type="ARBA" id="ARBA00022475"/>
    </source>
</evidence>
<dbReference type="GeneID" id="24304303"/>
<sequence length="91" mass="9882">MEGLNTIAELVTSFLIVMGIVSTVLLILGFLLKAKGVTFVEFFPKKQENVSQTPNIIYNTITNPVVSNSGIDPRKVAAIMAAIQHHTKLKG</sequence>
<keyword evidence="3 6" id="KW-0812">Transmembrane</keyword>
<dbReference type="AlphaFoldDB" id="A0A0G9JYM1"/>